<dbReference type="Proteomes" id="UP000515728">
    <property type="component" value="Chromosome"/>
</dbReference>
<organism evidence="7 8">
    <name type="scientific">Pseudonocardia petroleophila</name>
    <dbReference type="NCBI Taxonomy" id="37331"/>
    <lineage>
        <taxon>Bacteria</taxon>
        <taxon>Bacillati</taxon>
        <taxon>Actinomycetota</taxon>
        <taxon>Actinomycetes</taxon>
        <taxon>Pseudonocardiales</taxon>
        <taxon>Pseudonocardiaceae</taxon>
        <taxon>Pseudonocardia</taxon>
    </lineage>
</organism>
<evidence type="ECO:0000256" key="5">
    <source>
        <dbReference type="ARBA" id="ARBA00023163"/>
    </source>
</evidence>
<dbReference type="SUPFAM" id="SSF88659">
    <property type="entry name" value="Sigma3 and sigma4 domains of RNA polymerase sigma factors"/>
    <property type="match status" value="1"/>
</dbReference>
<evidence type="ECO:0000313" key="8">
    <source>
        <dbReference type="Proteomes" id="UP000515728"/>
    </source>
</evidence>
<dbReference type="InterPro" id="IPR013249">
    <property type="entry name" value="RNA_pol_sigma70_r4_t2"/>
</dbReference>
<evidence type="ECO:0000256" key="3">
    <source>
        <dbReference type="ARBA" id="ARBA00023082"/>
    </source>
</evidence>
<dbReference type="Gene3D" id="1.10.1740.10">
    <property type="match status" value="1"/>
</dbReference>
<dbReference type="GO" id="GO:0016987">
    <property type="term" value="F:sigma factor activity"/>
    <property type="evidence" value="ECO:0007669"/>
    <property type="project" value="UniProtKB-KW"/>
</dbReference>
<dbReference type="KEGG" id="ppel:H6H00_30245"/>
<evidence type="ECO:0000256" key="1">
    <source>
        <dbReference type="ARBA" id="ARBA00010641"/>
    </source>
</evidence>
<keyword evidence="5" id="KW-0804">Transcription</keyword>
<keyword evidence="4" id="KW-0238">DNA-binding</keyword>
<evidence type="ECO:0000259" key="6">
    <source>
        <dbReference type="Pfam" id="PF08281"/>
    </source>
</evidence>
<dbReference type="RefSeq" id="WP_185719019.1">
    <property type="nucleotide sequence ID" value="NZ_BAAAWI010000001.1"/>
</dbReference>
<feature type="domain" description="RNA polymerase sigma factor 70 region 4 type 2" evidence="6">
    <location>
        <begin position="202"/>
        <end position="253"/>
    </location>
</feature>
<keyword evidence="8" id="KW-1185">Reference proteome</keyword>
<dbReference type="Pfam" id="PF08281">
    <property type="entry name" value="Sigma70_r4_2"/>
    <property type="match status" value="1"/>
</dbReference>
<dbReference type="EMBL" id="CP060131">
    <property type="protein sequence ID" value="QNG52269.1"/>
    <property type="molecule type" value="Genomic_DNA"/>
</dbReference>
<evidence type="ECO:0000313" key="7">
    <source>
        <dbReference type="EMBL" id="QNG52269.1"/>
    </source>
</evidence>
<reference evidence="7 8" key="1">
    <citation type="submission" date="2020-08" db="EMBL/GenBank/DDBJ databases">
        <authorList>
            <person name="Mo P."/>
        </authorList>
    </citation>
    <scope>NUCLEOTIDE SEQUENCE [LARGE SCALE GENOMIC DNA]</scope>
    <source>
        <strain evidence="7 8">CGMCC 4.1532</strain>
    </source>
</reference>
<dbReference type="PANTHER" id="PTHR43133:SF58">
    <property type="entry name" value="ECF RNA POLYMERASE SIGMA FACTOR SIGD"/>
    <property type="match status" value="1"/>
</dbReference>
<keyword evidence="3" id="KW-0731">Sigma factor</keyword>
<dbReference type="InterPro" id="IPR013324">
    <property type="entry name" value="RNA_pol_sigma_r3/r4-like"/>
</dbReference>
<gene>
    <name evidence="7" type="ORF">H6H00_30245</name>
</gene>
<dbReference type="SUPFAM" id="SSF88946">
    <property type="entry name" value="Sigma2 domain of RNA polymerase sigma factors"/>
    <property type="match status" value="1"/>
</dbReference>
<evidence type="ECO:0000256" key="4">
    <source>
        <dbReference type="ARBA" id="ARBA00023125"/>
    </source>
</evidence>
<dbReference type="GO" id="GO:0006352">
    <property type="term" value="P:DNA-templated transcription initiation"/>
    <property type="evidence" value="ECO:0007669"/>
    <property type="project" value="InterPro"/>
</dbReference>
<proteinExistence type="inferred from homology"/>
<dbReference type="CDD" id="cd06171">
    <property type="entry name" value="Sigma70_r4"/>
    <property type="match status" value="1"/>
</dbReference>
<dbReference type="InterPro" id="IPR039425">
    <property type="entry name" value="RNA_pol_sigma-70-like"/>
</dbReference>
<name>A0A7G7MHK8_9PSEU</name>
<dbReference type="PANTHER" id="PTHR43133">
    <property type="entry name" value="RNA POLYMERASE ECF-TYPE SIGMA FACTO"/>
    <property type="match status" value="1"/>
</dbReference>
<keyword evidence="2" id="KW-0805">Transcription regulation</keyword>
<comment type="similarity">
    <text evidence="1">Belongs to the sigma-70 factor family. ECF subfamily.</text>
</comment>
<dbReference type="InterPro" id="IPR013325">
    <property type="entry name" value="RNA_pol_sigma_r2"/>
</dbReference>
<dbReference type="Gene3D" id="1.10.10.10">
    <property type="entry name" value="Winged helix-like DNA-binding domain superfamily/Winged helix DNA-binding domain"/>
    <property type="match status" value="1"/>
</dbReference>
<protein>
    <recommendedName>
        <fullName evidence="6">RNA polymerase sigma factor 70 region 4 type 2 domain-containing protein</fullName>
    </recommendedName>
</protein>
<dbReference type="GO" id="GO:0003677">
    <property type="term" value="F:DNA binding"/>
    <property type="evidence" value="ECO:0007669"/>
    <property type="project" value="UniProtKB-KW"/>
</dbReference>
<dbReference type="AlphaFoldDB" id="A0A7G7MHK8"/>
<accession>A0A7G7MHK8</accession>
<evidence type="ECO:0000256" key="2">
    <source>
        <dbReference type="ARBA" id="ARBA00023015"/>
    </source>
</evidence>
<dbReference type="InterPro" id="IPR036388">
    <property type="entry name" value="WH-like_DNA-bd_sf"/>
</dbReference>
<sequence length="270" mass="28405">MTGAEARLRAAAHQLDGDVDLLDSYQRFLALEQAYAERTMHDEGVASLSAAAAAVEAHSVGESAARAGDDDTARLHLDLAHRLGLPGLTRPGGRENWEGVDLDTVADAAAAGDRAAVAALLTRLRPLVGRYCRARLQTVPLSGPVVDPDDLVHTVLMAVLARLPERRSTSVTGFALAIARQAVRAGGRQTAMPPGLDAGLHELDAGLRELPLDERNVVVARVVIGRSAAETADLLGMTPGDVRIAQHRALARLRMLLSDPGTPSGTPSEP</sequence>